<dbReference type="PANTHER" id="PTHR43024:SF1">
    <property type="entry name" value="UDP-N-ACETYLMURAMOYL-TRIPEPTIDE--D-ALANYL-D-ALANINE LIGASE"/>
    <property type="match status" value="1"/>
</dbReference>
<comment type="catalytic activity">
    <reaction evidence="10 11">
        <text>D-alanyl-D-alanine + UDP-N-acetyl-alpha-D-muramoyl-L-alanyl-gamma-D-glutamyl-meso-2,6-diaminopimelate + ATP = UDP-N-acetyl-alpha-D-muramoyl-L-alanyl-gamma-D-glutamyl-meso-2,6-diaminopimeloyl-D-alanyl-D-alanine + ADP + phosphate + H(+)</text>
        <dbReference type="Rhea" id="RHEA:28374"/>
        <dbReference type="ChEBI" id="CHEBI:15378"/>
        <dbReference type="ChEBI" id="CHEBI:30616"/>
        <dbReference type="ChEBI" id="CHEBI:43474"/>
        <dbReference type="ChEBI" id="CHEBI:57822"/>
        <dbReference type="ChEBI" id="CHEBI:61386"/>
        <dbReference type="ChEBI" id="CHEBI:83905"/>
        <dbReference type="ChEBI" id="CHEBI:456216"/>
        <dbReference type="EC" id="6.3.2.10"/>
    </reaction>
</comment>
<evidence type="ECO:0000256" key="11">
    <source>
        <dbReference type="RuleBase" id="RU004136"/>
    </source>
</evidence>
<evidence type="ECO:0000256" key="4">
    <source>
        <dbReference type="ARBA" id="ARBA00022741"/>
    </source>
</evidence>
<feature type="domain" description="Mur ligase central" evidence="14">
    <location>
        <begin position="99"/>
        <end position="278"/>
    </location>
</feature>
<dbReference type="Gene3D" id="3.40.1190.10">
    <property type="entry name" value="Mur-like, catalytic domain"/>
    <property type="match status" value="1"/>
</dbReference>
<dbReference type="UniPathway" id="UPA00219"/>
<evidence type="ECO:0000256" key="1">
    <source>
        <dbReference type="ARBA" id="ARBA00022490"/>
    </source>
</evidence>
<feature type="domain" description="Mur ligase C-terminal" evidence="13">
    <location>
        <begin position="302"/>
        <end position="419"/>
    </location>
</feature>
<evidence type="ECO:0000259" key="13">
    <source>
        <dbReference type="Pfam" id="PF02875"/>
    </source>
</evidence>
<dbReference type="InterPro" id="IPR051046">
    <property type="entry name" value="MurCDEF_CellWall_CoF430Synth"/>
</dbReference>
<gene>
    <name evidence="10" type="primary">murF</name>
    <name evidence="15" type="ordered locus">Runsl_2240</name>
</gene>
<dbReference type="Pfam" id="PF08245">
    <property type="entry name" value="Mur_ligase_M"/>
    <property type="match status" value="1"/>
</dbReference>
<keyword evidence="1 10" id="KW-0963">Cytoplasm</keyword>
<evidence type="ECO:0000256" key="9">
    <source>
        <dbReference type="ARBA" id="ARBA00023316"/>
    </source>
</evidence>
<dbReference type="GO" id="GO:0005737">
    <property type="term" value="C:cytoplasm"/>
    <property type="evidence" value="ECO:0007669"/>
    <property type="project" value="UniProtKB-SubCell"/>
</dbReference>
<dbReference type="SUPFAM" id="SSF53623">
    <property type="entry name" value="MurD-like peptide ligases, catalytic domain"/>
    <property type="match status" value="1"/>
</dbReference>
<dbReference type="GO" id="GO:0047480">
    <property type="term" value="F:UDP-N-acetylmuramoyl-tripeptide-D-alanyl-D-alanine ligase activity"/>
    <property type="evidence" value="ECO:0007669"/>
    <property type="project" value="UniProtKB-UniRule"/>
</dbReference>
<dbReference type="PANTHER" id="PTHR43024">
    <property type="entry name" value="UDP-N-ACETYLMURAMOYL-TRIPEPTIDE--D-ALANYL-D-ALANINE LIGASE"/>
    <property type="match status" value="1"/>
</dbReference>
<dbReference type="EMBL" id="CP002859">
    <property type="protein sequence ID" value="AEI48652.1"/>
    <property type="molecule type" value="Genomic_DNA"/>
</dbReference>
<protein>
    <recommendedName>
        <fullName evidence="10 11">UDP-N-acetylmuramoyl-tripeptide--D-alanyl-D-alanine ligase</fullName>
        <ecNumber evidence="10 11">6.3.2.10</ecNumber>
    </recommendedName>
    <alternativeName>
        <fullName evidence="10">D-alanyl-D-alanine-adding enzyme</fullName>
    </alternativeName>
</protein>
<dbReference type="Proteomes" id="UP000000493">
    <property type="component" value="Chromosome"/>
</dbReference>
<dbReference type="AlphaFoldDB" id="A0A7U3ZK64"/>
<reference evidence="15 16" key="2">
    <citation type="journal article" date="2012" name="Stand. Genomic Sci.">
        <title>Complete genome sequence of the aquatic bacterium Runella slithyformis type strain (LSU 4(T)).</title>
        <authorList>
            <person name="Copeland A."/>
            <person name="Zhang X."/>
            <person name="Misra M."/>
            <person name="Lapidus A."/>
            <person name="Nolan M."/>
            <person name="Lucas S."/>
            <person name="Deshpande S."/>
            <person name="Cheng J.F."/>
            <person name="Tapia R."/>
            <person name="Goodwin L.A."/>
            <person name="Pitluck S."/>
            <person name="Liolios K."/>
            <person name="Pagani I."/>
            <person name="Ivanova N."/>
            <person name="Mikhailova N."/>
            <person name="Pati A."/>
            <person name="Chen A."/>
            <person name="Palaniappan K."/>
            <person name="Land M."/>
            <person name="Hauser L."/>
            <person name="Pan C."/>
            <person name="Jeffries C.D."/>
            <person name="Detter J.C."/>
            <person name="Brambilla E.M."/>
            <person name="Rohde M."/>
            <person name="Djao O.D."/>
            <person name="Goker M."/>
            <person name="Sikorski J."/>
            <person name="Tindall B.J."/>
            <person name="Woyke T."/>
            <person name="Bristow J."/>
            <person name="Eisen J.A."/>
            <person name="Markowitz V."/>
            <person name="Hugenholtz P."/>
            <person name="Kyrpides N.C."/>
            <person name="Klenk H.P."/>
            <person name="Mavromatis K."/>
        </authorList>
    </citation>
    <scope>NUCLEOTIDE SEQUENCE [LARGE SCALE GENOMIC DNA]</scope>
    <source>
        <strain evidence="16">ATCC 29530 / DSM 19594 / LMG 11500 / NCIMB 11436 / LSU 4</strain>
    </source>
</reference>
<dbReference type="InterPro" id="IPR035911">
    <property type="entry name" value="MurE/MurF_N"/>
</dbReference>
<keyword evidence="3 10" id="KW-0132">Cell division</keyword>
<comment type="function">
    <text evidence="10 11">Involved in cell wall formation. Catalyzes the final step in the synthesis of UDP-N-acetylmuramoyl-pentapeptide, the precursor of murein.</text>
</comment>
<keyword evidence="4 10" id="KW-0547">Nucleotide-binding</keyword>
<keyword evidence="6 10" id="KW-0133">Cell shape</keyword>
<dbReference type="EC" id="6.3.2.10" evidence="10 11"/>
<dbReference type="InterPro" id="IPR005863">
    <property type="entry name" value="UDP-N-AcMur_synth"/>
</dbReference>
<dbReference type="GO" id="GO:0009252">
    <property type="term" value="P:peptidoglycan biosynthetic process"/>
    <property type="evidence" value="ECO:0007669"/>
    <property type="project" value="UniProtKB-UniRule"/>
</dbReference>
<dbReference type="SUPFAM" id="SSF53244">
    <property type="entry name" value="MurD-like peptide ligases, peptide-binding domain"/>
    <property type="match status" value="1"/>
</dbReference>
<keyword evidence="9 10" id="KW-0961">Cell wall biogenesis/degradation</keyword>
<evidence type="ECO:0000313" key="15">
    <source>
        <dbReference type="EMBL" id="AEI48652.1"/>
    </source>
</evidence>
<dbReference type="Gene3D" id="3.90.190.20">
    <property type="entry name" value="Mur ligase, C-terminal domain"/>
    <property type="match status" value="1"/>
</dbReference>
<feature type="domain" description="Mur ligase N-terminal catalytic" evidence="12">
    <location>
        <begin position="17"/>
        <end position="87"/>
    </location>
</feature>
<dbReference type="Pfam" id="PF02875">
    <property type="entry name" value="Mur_ligase_C"/>
    <property type="match status" value="1"/>
</dbReference>
<dbReference type="GO" id="GO:0051301">
    <property type="term" value="P:cell division"/>
    <property type="evidence" value="ECO:0007669"/>
    <property type="project" value="UniProtKB-KW"/>
</dbReference>
<dbReference type="InterPro" id="IPR036565">
    <property type="entry name" value="Mur-like_cat_sf"/>
</dbReference>
<dbReference type="InterPro" id="IPR013221">
    <property type="entry name" value="Mur_ligase_cen"/>
</dbReference>
<evidence type="ECO:0000256" key="6">
    <source>
        <dbReference type="ARBA" id="ARBA00022960"/>
    </source>
</evidence>
<dbReference type="NCBIfam" id="TIGR01143">
    <property type="entry name" value="murF"/>
    <property type="match status" value="1"/>
</dbReference>
<accession>A0A7U3ZK64</accession>
<comment type="similarity">
    <text evidence="10">Belongs to the MurCDEF family. MurF subfamily.</text>
</comment>
<evidence type="ECO:0000313" key="16">
    <source>
        <dbReference type="Proteomes" id="UP000000493"/>
    </source>
</evidence>
<evidence type="ECO:0000256" key="3">
    <source>
        <dbReference type="ARBA" id="ARBA00022618"/>
    </source>
</evidence>
<reference evidence="16" key="1">
    <citation type="submission" date="2011-06" db="EMBL/GenBank/DDBJ databases">
        <title>The complete genome of chromosome of Runella slithyformis DSM 19594.</title>
        <authorList>
            <consortium name="US DOE Joint Genome Institute (JGI-PGF)"/>
            <person name="Lucas S."/>
            <person name="Han J."/>
            <person name="Lapidus A."/>
            <person name="Bruce D."/>
            <person name="Goodwin L."/>
            <person name="Pitluck S."/>
            <person name="Peters L."/>
            <person name="Kyrpides N."/>
            <person name="Mavromatis K."/>
            <person name="Ivanova N."/>
            <person name="Ovchinnikova G."/>
            <person name="Zhang X."/>
            <person name="Misra M."/>
            <person name="Detter J.C."/>
            <person name="Tapia R."/>
            <person name="Han C."/>
            <person name="Land M."/>
            <person name="Hauser L."/>
            <person name="Markowitz V."/>
            <person name="Cheng J.-F."/>
            <person name="Hugenholtz P."/>
            <person name="Woyke T."/>
            <person name="Wu D."/>
            <person name="Tindall B."/>
            <person name="Faehrich R."/>
            <person name="Brambilla E."/>
            <person name="Klenk H.-P."/>
            <person name="Eisen J.A."/>
        </authorList>
    </citation>
    <scope>NUCLEOTIDE SEQUENCE [LARGE SCALE GENOMIC DNA]</scope>
    <source>
        <strain evidence="16">ATCC 29530 / DSM 19594 / LMG 11500 / NCIMB 11436 / LSU 4</strain>
    </source>
</reference>
<evidence type="ECO:0000256" key="5">
    <source>
        <dbReference type="ARBA" id="ARBA00022840"/>
    </source>
</evidence>
<evidence type="ECO:0000256" key="7">
    <source>
        <dbReference type="ARBA" id="ARBA00022984"/>
    </source>
</evidence>
<keyword evidence="16" id="KW-1185">Reference proteome</keyword>
<dbReference type="GO" id="GO:0008360">
    <property type="term" value="P:regulation of cell shape"/>
    <property type="evidence" value="ECO:0007669"/>
    <property type="project" value="UniProtKB-KW"/>
</dbReference>
<dbReference type="GO" id="GO:0071555">
    <property type="term" value="P:cell wall organization"/>
    <property type="evidence" value="ECO:0007669"/>
    <property type="project" value="UniProtKB-KW"/>
</dbReference>
<dbReference type="SUPFAM" id="SSF63418">
    <property type="entry name" value="MurE/MurF N-terminal domain"/>
    <property type="match status" value="1"/>
</dbReference>
<organism evidence="15 16">
    <name type="scientific">Runella slithyformis (strain ATCC 29530 / DSM 19594 / LMG 11500 / NCIMB 11436 / LSU 4)</name>
    <dbReference type="NCBI Taxonomy" id="761193"/>
    <lineage>
        <taxon>Bacteria</taxon>
        <taxon>Pseudomonadati</taxon>
        <taxon>Bacteroidota</taxon>
        <taxon>Cytophagia</taxon>
        <taxon>Cytophagales</taxon>
        <taxon>Spirosomataceae</taxon>
        <taxon>Runella</taxon>
    </lineage>
</organism>
<name>A0A7U3ZK64_RUNSL</name>
<evidence type="ECO:0000259" key="14">
    <source>
        <dbReference type="Pfam" id="PF08245"/>
    </source>
</evidence>
<dbReference type="HAMAP" id="MF_02019">
    <property type="entry name" value="MurF"/>
    <property type="match status" value="1"/>
</dbReference>
<dbReference type="InterPro" id="IPR004101">
    <property type="entry name" value="Mur_ligase_C"/>
</dbReference>
<keyword evidence="5 10" id="KW-0067">ATP-binding</keyword>
<evidence type="ECO:0000256" key="8">
    <source>
        <dbReference type="ARBA" id="ARBA00023306"/>
    </source>
</evidence>
<dbReference type="InterPro" id="IPR036615">
    <property type="entry name" value="Mur_ligase_C_dom_sf"/>
</dbReference>
<evidence type="ECO:0000256" key="10">
    <source>
        <dbReference type="HAMAP-Rule" id="MF_02019"/>
    </source>
</evidence>
<dbReference type="KEGG" id="rsi:Runsl_2240"/>
<dbReference type="RefSeq" id="WP_013927963.1">
    <property type="nucleotide sequence ID" value="NC_015703.1"/>
</dbReference>
<keyword evidence="8 10" id="KW-0131">Cell cycle</keyword>
<sequence length="430" mass="46933">MQGITIPELYDLFLTCTGVSTDTRQITEGCLFVALRGDKFDGNLYAKDALEKGAKYAIVDNSDVAVDNRYLWVENSLESLQQLAAYHRKQLNIPVIGLTGSNGKTTTKELIAAVLSKKFKTYATKGNLNNHIGVPLTLLAIDDTYEIAVVEMGANHQKEIALLSGISEPTHGLITNVGKAHLEGFGGIEGVRIGKGELYDWLAHSGGTVFINGSDTALVEMADRRTFAEEVTYLAGDDAPVLLEDSPLVVYRDAEGNQINTCLTGKYNFENIAVALAIGRYFGVSNALANQAVAEYNPTNNRSQIIQKGTNTVIMDAYNANPSSMSAAIENFGRLKAKRKMVILGDMLELGDDSPEEHLLIGKLIAQQHFDVVILAGKLMQEALPALPQAYYFPDKFSLHNWIVDHPQQNTHVLIKGSRGMGLETVVPYL</sequence>
<dbReference type="GO" id="GO:0005524">
    <property type="term" value="F:ATP binding"/>
    <property type="evidence" value="ECO:0007669"/>
    <property type="project" value="UniProtKB-UniRule"/>
</dbReference>
<dbReference type="InterPro" id="IPR000713">
    <property type="entry name" value="Mur_ligase_N"/>
</dbReference>
<keyword evidence="2 10" id="KW-0436">Ligase</keyword>
<dbReference type="Gene3D" id="3.40.1390.10">
    <property type="entry name" value="MurE/MurF, N-terminal domain"/>
    <property type="match status" value="1"/>
</dbReference>
<feature type="binding site" evidence="10">
    <location>
        <begin position="100"/>
        <end position="106"/>
    </location>
    <ligand>
        <name>ATP</name>
        <dbReference type="ChEBI" id="CHEBI:30616"/>
    </ligand>
</feature>
<dbReference type="Pfam" id="PF01225">
    <property type="entry name" value="Mur_ligase"/>
    <property type="match status" value="1"/>
</dbReference>
<keyword evidence="7 10" id="KW-0573">Peptidoglycan synthesis</keyword>
<evidence type="ECO:0000259" key="12">
    <source>
        <dbReference type="Pfam" id="PF01225"/>
    </source>
</evidence>
<comment type="pathway">
    <text evidence="10 11">Cell wall biogenesis; peptidoglycan biosynthesis.</text>
</comment>
<comment type="subcellular location">
    <subcellularLocation>
        <location evidence="10 11">Cytoplasm</location>
    </subcellularLocation>
</comment>
<proteinExistence type="inferred from homology"/>
<evidence type="ECO:0000256" key="2">
    <source>
        <dbReference type="ARBA" id="ARBA00022598"/>
    </source>
</evidence>